<organism evidence="2">
    <name type="scientific">Bosea sp. NBC_00436</name>
    <dbReference type="NCBI Taxonomy" id="2969620"/>
    <lineage>
        <taxon>Bacteria</taxon>
        <taxon>Pseudomonadati</taxon>
        <taxon>Pseudomonadota</taxon>
        <taxon>Alphaproteobacteria</taxon>
        <taxon>Hyphomicrobiales</taxon>
        <taxon>Boseaceae</taxon>
        <taxon>Bosea</taxon>
    </lineage>
</organism>
<dbReference type="AlphaFoldDB" id="A0A9E7ZQE3"/>
<sequence>MNRYVLPIGIAAVAVTFAGCASQQVNDLQVSSPATSAYLAPEQVDRGGQEYGSGYERFPPVMTAHTGYPTQNQANAALRLSRWGTVPIRTLVTKEGIKTIDVPAALPDTVADRVRLFACRPGALDGVTGRVRTYRGPVVVCASDLIEAEDVVLARVPLNFYYWQGAWRVQDARPGYKPVPWVENEPSPPRSSGWLPWQDRYGSSRLGSPIRTPASASTAWARSRL</sequence>
<reference evidence="2" key="1">
    <citation type="submission" date="2022-08" db="EMBL/GenBank/DDBJ databases">
        <title>Complete Genome Sequences of 2 Bosea sp. soil isolates.</title>
        <authorList>
            <person name="Alvarez Arevalo M."/>
            <person name="Sterndorff E.B."/>
            <person name="Faurdal D."/>
            <person name="Joergensen T.S."/>
            <person name="Weber T."/>
        </authorList>
    </citation>
    <scope>NUCLEOTIDE SEQUENCE</scope>
    <source>
        <strain evidence="2">NBC_00436</strain>
        <plasmid evidence="2">pNBC436</plasmid>
    </source>
</reference>
<feature type="compositionally biased region" description="Polar residues" evidence="1">
    <location>
        <begin position="214"/>
        <end position="225"/>
    </location>
</feature>
<name>A0A9E7ZQE3_9HYPH</name>
<proteinExistence type="predicted"/>
<protein>
    <submittedName>
        <fullName evidence="2">Uncharacterized protein</fullName>
    </submittedName>
</protein>
<evidence type="ECO:0000256" key="1">
    <source>
        <dbReference type="SAM" id="MobiDB-lite"/>
    </source>
</evidence>
<gene>
    <name evidence="2" type="ORF">NWE54_27700</name>
</gene>
<dbReference type="EMBL" id="CP102775">
    <property type="protein sequence ID" value="UZF90075.1"/>
    <property type="molecule type" value="Genomic_DNA"/>
</dbReference>
<feature type="region of interest" description="Disordered" evidence="1">
    <location>
        <begin position="202"/>
        <end position="225"/>
    </location>
</feature>
<evidence type="ECO:0000313" key="2">
    <source>
        <dbReference type="EMBL" id="UZF90075.1"/>
    </source>
</evidence>
<dbReference type="PROSITE" id="PS51257">
    <property type="entry name" value="PROKAR_LIPOPROTEIN"/>
    <property type="match status" value="1"/>
</dbReference>
<accession>A0A9E7ZQE3</accession>
<keyword evidence="2" id="KW-0614">Plasmid</keyword>
<geneLocation type="plasmid" evidence="2">
    <name>pNBC436</name>
</geneLocation>